<keyword evidence="2" id="KW-0732">Signal</keyword>
<feature type="signal peptide" evidence="2">
    <location>
        <begin position="1"/>
        <end position="21"/>
    </location>
</feature>
<evidence type="ECO:0000256" key="2">
    <source>
        <dbReference type="SAM" id="SignalP"/>
    </source>
</evidence>
<keyword evidence="1" id="KW-0472">Membrane</keyword>
<organism evidence="3">
    <name type="scientific">Diabrotica virgifera virgifera</name>
    <name type="common">western corn rootworm</name>
    <dbReference type="NCBI Taxonomy" id="50390"/>
    <lineage>
        <taxon>Eukaryota</taxon>
        <taxon>Metazoa</taxon>
        <taxon>Ecdysozoa</taxon>
        <taxon>Arthropoda</taxon>
        <taxon>Hexapoda</taxon>
        <taxon>Insecta</taxon>
        <taxon>Pterygota</taxon>
        <taxon>Neoptera</taxon>
        <taxon>Endopterygota</taxon>
        <taxon>Coleoptera</taxon>
        <taxon>Polyphaga</taxon>
        <taxon>Cucujiformia</taxon>
        <taxon>Chrysomeloidea</taxon>
        <taxon>Chrysomelidae</taxon>
        <taxon>Galerucinae</taxon>
        <taxon>Diabroticina</taxon>
        <taxon>Diabroticites</taxon>
        <taxon>Diabrotica</taxon>
    </lineage>
</organism>
<name>A0A6P7GJ88_DIAVI</name>
<sequence length="389" mass="45397">MYYLDITCLLISCLFIVFVKCMDKNPAPRFGIYERKDGRYFLKVIFFYVILTIIGFKRRLSNLRKKFRPLEKTQTLSFSQKNIDVISLEGSDKYGDSVILKITRRNSKQTGYMFLKIGESKFKASISLDPYVDKNEDYGETFSTDDLKLNIIEPLKAWKVTYRGEMADCDHNISKTHKVEVQGIWITDIPVFHFEDADALNFAKCLAYEKWNRDHFLNLKRSKATHYEQFGTLLVKVKIDDQVHTLKIDTIKSRYLGHDNMSYVWKECVHRFITDGRDCFTLRHTCNPIVTSRMIEGFVYSSKENKTYPIQSSSLQLYKFGGIKDPPQDYGFTIRAGKTDYQIQVKVTDTSQVSTEESRNITTYFQTNTVEVNGINGWGISKWLYQNIE</sequence>
<keyword evidence="1" id="KW-0812">Transmembrane</keyword>
<feature type="chain" id="PRO_5028176691" evidence="2">
    <location>
        <begin position="22"/>
        <end position="389"/>
    </location>
</feature>
<accession>A0A6P7GJ88</accession>
<proteinExistence type="predicted"/>
<dbReference type="PANTHER" id="PTHR34717:SF1">
    <property type="entry name" value="EG:BACR7A4.20 PROTEIN"/>
    <property type="match status" value="1"/>
</dbReference>
<dbReference type="AlphaFoldDB" id="A0A6P7GJ88"/>
<reference evidence="3" key="1">
    <citation type="submission" date="2025-08" db="UniProtKB">
        <authorList>
            <consortium name="RefSeq"/>
        </authorList>
    </citation>
    <scope>IDENTIFICATION</scope>
    <source>
        <tissue evidence="3">Whole insect</tissue>
    </source>
</reference>
<dbReference type="PANTHER" id="PTHR34717">
    <property type="entry name" value="EG:BACR7A4.20 PROTEIN"/>
    <property type="match status" value="1"/>
</dbReference>
<dbReference type="InParanoid" id="A0A6P7GJ88"/>
<feature type="transmembrane region" description="Helical" evidence="1">
    <location>
        <begin position="40"/>
        <end position="56"/>
    </location>
</feature>
<evidence type="ECO:0000256" key="1">
    <source>
        <dbReference type="SAM" id="Phobius"/>
    </source>
</evidence>
<protein>
    <submittedName>
        <fullName evidence="3">Uncharacterized protein LOC114343112 isoform X1</fullName>
    </submittedName>
</protein>
<evidence type="ECO:0000313" key="3">
    <source>
        <dbReference type="RefSeq" id="XP_028149729.1"/>
    </source>
</evidence>
<keyword evidence="1" id="KW-1133">Transmembrane helix</keyword>
<dbReference type="RefSeq" id="XP_028149729.1">
    <property type="nucleotide sequence ID" value="XM_028293928.1"/>
</dbReference>
<gene>
    <name evidence="3" type="primary">LOC114343112</name>
</gene>